<dbReference type="EMBL" id="FNBN01000004">
    <property type="protein sequence ID" value="SDG37238.1"/>
    <property type="molecule type" value="Genomic_DNA"/>
</dbReference>
<name>A0A1G7TPH7_CHIFI</name>
<gene>
    <name evidence="1" type="ORF">SAMN04488121_10433</name>
</gene>
<accession>A0A1G7TPH7</accession>
<protein>
    <submittedName>
        <fullName evidence="1">Uncharacterized protein</fullName>
    </submittedName>
</protein>
<proteinExistence type="predicted"/>
<dbReference type="AlphaFoldDB" id="A0A1G7TPH7"/>
<evidence type="ECO:0000313" key="2">
    <source>
        <dbReference type="Proteomes" id="UP000199045"/>
    </source>
</evidence>
<dbReference type="STRING" id="104663.SAMN04488121_10433"/>
<dbReference type="Proteomes" id="UP000199045">
    <property type="component" value="Unassembled WGS sequence"/>
</dbReference>
<evidence type="ECO:0000313" key="1">
    <source>
        <dbReference type="EMBL" id="SDG37238.1"/>
    </source>
</evidence>
<organism evidence="1 2">
    <name type="scientific">Chitinophaga filiformis</name>
    <name type="common">Myxococcus filiformis</name>
    <name type="synonym">Flexibacter filiformis</name>
    <dbReference type="NCBI Taxonomy" id="104663"/>
    <lineage>
        <taxon>Bacteria</taxon>
        <taxon>Pseudomonadati</taxon>
        <taxon>Bacteroidota</taxon>
        <taxon>Chitinophagia</taxon>
        <taxon>Chitinophagales</taxon>
        <taxon>Chitinophagaceae</taxon>
        <taxon>Chitinophaga</taxon>
    </lineage>
</organism>
<reference evidence="1 2" key="1">
    <citation type="submission" date="2016-10" db="EMBL/GenBank/DDBJ databases">
        <authorList>
            <person name="de Groot N.N."/>
        </authorList>
    </citation>
    <scope>NUCLEOTIDE SEQUENCE [LARGE SCALE GENOMIC DNA]</scope>
    <source>
        <strain evidence="1 2">DSM 527</strain>
    </source>
</reference>
<sequence length="79" mass="8903">MMAFVLYIVIQLTLLKMPRIMKTLIVLLSILFCNLHLAMAKMQALPDYITVTLRNVKSSKYMEVSGNPLCQLCTCGPIP</sequence>